<keyword evidence="1" id="KW-1133">Transmembrane helix</keyword>
<proteinExistence type="predicted"/>
<feature type="transmembrane region" description="Helical" evidence="1">
    <location>
        <begin position="159"/>
        <end position="179"/>
    </location>
</feature>
<evidence type="ECO:0000313" key="4">
    <source>
        <dbReference type="Proteomes" id="UP000323502"/>
    </source>
</evidence>
<dbReference type="Proteomes" id="UP000436801">
    <property type="component" value="Unassembled WGS sequence"/>
</dbReference>
<dbReference type="Proteomes" id="UP000323502">
    <property type="component" value="Unassembled WGS sequence"/>
</dbReference>
<gene>
    <name evidence="2" type="ORF">GQR91_00440</name>
    <name evidence="3" type="ORF">SAMN05216557_10458</name>
</gene>
<accession>A0A1G7M2Z3</accession>
<feature type="transmembrane region" description="Helical" evidence="1">
    <location>
        <begin position="268"/>
        <end position="288"/>
    </location>
</feature>
<evidence type="ECO:0000313" key="5">
    <source>
        <dbReference type="Proteomes" id="UP000436801"/>
    </source>
</evidence>
<dbReference type="RefSeq" id="WP_149682446.1">
    <property type="nucleotide sequence ID" value="NZ_FNBI01000004.1"/>
</dbReference>
<feature type="transmembrane region" description="Helical" evidence="1">
    <location>
        <begin position="186"/>
        <end position="204"/>
    </location>
</feature>
<feature type="transmembrane region" description="Helical" evidence="1">
    <location>
        <begin position="331"/>
        <end position="352"/>
    </location>
</feature>
<dbReference type="OrthoDB" id="9807744at2"/>
<keyword evidence="4" id="KW-1185">Reference proteome</keyword>
<keyword evidence="1" id="KW-0472">Membrane</keyword>
<feature type="transmembrane region" description="Helical" evidence="1">
    <location>
        <begin position="37"/>
        <end position="59"/>
    </location>
</feature>
<evidence type="ECO:0000313" key="3">
    <source>
        <dbReference type="EMBL" id="SDF56198.1"/>
    </source>
</evidence>
<evidence type="ECO:0000256" key="1">
    <source>
        <dbReference type="SAM" id="Phobius"/>
    </source>
</evidence>
<sequence length="375" mass="39713">MPEAHSRISLVPRLTGIDAARGIAVIGMYLQHFGDSLPVSAIVSGNTTLLFVLCGGIAYSLMAQRSGFTGAPQDFRTRMLGRAVFIDLLGYLLIMLNTSFGVILPAYAVLFVAALVLVGRSTRTLVISAVLLLFFAPPAMLLGLSLLGKTRLLADIAGGPLSGLALAPAFVVGMIIGRLDLNAVRTAGWLAVPGAVIFAVMWWFNGAVLPGFAKGFEAWLVTLMDTSMTPEAAMAAEQMKQFAPWPNNTDPAPWQMLFASAPHTASTFQTLTGLSLSLAVVGICLAAAQHFRSALLPFSTIGRVPLTMYAAQFVVAWGLALGGVELTQVAIPGRTIIIIVGAIALGMAVWALRLNVLERAMRHVDRALGVDKKSI</sequence>
<name>A0A1G7M2Z3_9SPHN</name>
<dbReference type="EMBL" id="FNBI01000004">
    <property type="protein sequence ID" value="SDF56198.1"/>
    <property type="molecule type" value="Genomic_DNA"/>
</dbReference>
<protein>
    <recommendedName>
        <fullName evidence="6">DUF418 domain-containing protein</fullName>
    </recommendedName>
</protein>
<dbReference type="AlphaFoldDB" id="A0A1G7M2Z3"/>
<dbReference type="EMBL" id="WSUT01000001">
    <property type="protein sequence ID" value="MWC42131.1"/>
    <property type="molecule type" value="Genomic_DNA"/>
</dbReference>
<feature type="transmembrane region" description="Helical" evidence="1">
    <location>
        <begin position="79"/>
        <end position="96"/>
    </location>
</feature>
<evidence type="ECO:0000313" key="2">
    <source>
        <dbReference type="EMBL" id="MWC42131.1"/>
    </source>
</evidence>
<feature type="transmembrane region" description="Helical" evidence="1">
    <location>
        <begin position="102"/>
        <end position="118"/>
    </location>
</feature>
<reference evidence="3 4" key="1">
    <citation type="submission" date="2016-10" db="EMBL/GenBank/DDBJ databases">
        <authorList>
            <person name="Varghese N."/>
            <person name="Submissions S."/>
        </authorList>
    </citation>
    <scope>NUCLEOTIDE SEQUENCE [LARGE SCALE GENOMIC DNA]</scope>
    <source>
        <strain evidence="3 4">S7-754</strain>
    </source>
</reference>
<keyword evidence="1" id="KW-0812">Transmembrane</keyword>
<evidence type="ECO:0008006" key="6">
    <source>
        <dbReference type="Google" id="ProtNLM"/>
    </source>
</evidence>
<organism evidence="3 4">
    <name type="scientific">Sphingomonas carotinifaciens</name>
    <dbReference type="NCBI Taxonomy" id="1166323"/>
    <lineage>
        <taxon>Bacteria</taxon>
        <taxon>Pseudomonadati</taxon>
        <taxon>Pseudomonadota</taxon>
        <taxon>Alphaproteobacteria</taxon>
        <taxon>Sphingomonadales</taxon>
        <taxon>Sphingomonadaceae</taxon>
        <taxon>Sphingomonas</taxon>
    </lineage>
</organism>
<feature type="transmembrane region" description="Helical" evidence="1">
    <location>
        <begin position="125"/>
        <end position="147"/>
    </location>
</feature>
<reference evidence="2 5" key="2">
    <citation type="submission" date="2019-12" db="EMBL/GenBank/DDBJ databases">
        <authorList>
            <person name="Zheng J."/>
        </authorList>
    </citation>
    <scope>NUCLEOTIDE SEQUENCE [LARGE SCALE GENOMIC DNA]</scope>
    <source>
        <strain evidence="2 5">DSM 27347</strain>
    </source>
</reference>